<feature type="compositionally biased region" description="Basic and acidic residues" evidence="1">
    <location>
        <begin position="352"/>
        <end position="372"/>
    </location>
</feature>
<evidence type="ECO:0000256" key="1">
    <source>
        <dbReference type="SAM" id="MobiDB-lite"/>
    </source>
</evidence>
<evidence type="ECO:0000313" key="3">
    <source>
        <dbReference type="EMBL" id="KAK9884345.1"/>
    </source>
</evidence>
<dbReference type="Proteomes" id="UP001431783">
    <property type="component" value="Unassembled WGS sequence"/>
</dbReference>
<feature type="compositionally biased region" description="Basic residues" evidence="1">
    <location>
        <begin position="373"/>
        <end position="401"/>
    </location>
</feature>
<reference evidence="3 4" key="1">
    <citation type="submission" date="2023-03" db="EMBL/GenBank/DDBJ databases">
        <title>Genome insight into feeding habits of ladybird beetles.</title>
        <authorList>
            <person name="Li H.-S."/>
            <person name="Huang Y.-H."/>
            <person name="Pang H."/>
        </authorList>
    </citation>
    <scope>NUCLEOTIDE SEQUENCE [LARGE SCALE GENOMIC DNA]</scope>
    <source>
        <strain evidence="3">SYSU_2023b</strain>
        <tissue evidence="3">Whole body</tissue>
    </source>
</reference>
<accession>A0AAW1UWM0</accession>
<feature type="chain" id="PRO_5043632108" evidence="2">
    <location>
        <begin position="19"/>
        <end position="454"/>
    </location>
</feature>
<feature type="compositionally biased region" description="Basic and acidic residues" evidence="1">
    <location>
        <begin position="402"/>
        <end position="414"/>
    </location>
</feature>
<dbReference type="EMBL" id="JARQZJ010000092">
    <property type="protein sequence ID" value="KAK9884345.1"/>
    <property type="molecule type" value="Genomic_DNA"/>
</dbReference>
<evidence type="ECO:0000256" key="2">
    <source>
        <dbReference type="SAM" id="SignalP"/>
    </source>
</evidence>
<feature type="signal peptide" evidence="2">
    <location>
        <begin position="1"/>
        <end position="18"/>
    </location>
</feature>
<dbReference type="AlphaFoldDB" id="A0AAW1UWM0"/>
<organism evidence="3 4">
    <name type="scientific">Henosepilachna vigintioctopunctata</name>
    <dbReference type="NCBI Taxonomy" id="420089"/>
    <lineage>
        <taxon>Eukaryota</taxon>
        <taxon>Metazoa</taxon>
        <taxon>Ecdysozoa</taxon>
        <taxon>Arthropoda</taxon>
        <taxon>Hexapoda</taxon>
        <taxon>Insecta</taxon>
        <taxon>Pterygota</taxon>
        <taxon>Neoptera</taxon>
        <taxon>Endopterygota</taxon>
        <taxon>Coleoptera</taxon>
        <taxon>Polyphaga</taxon>
        <taxon>Cucujiformia</taxon>
        <taxon>Coccinelloidea</taxon>
        <taxon>Coccinellidae</taxon>
        <taxon>Epilachninae</taxon>
        <taxon>Epilachnini</taxon>
        <taxon>Henosepilachna</taxon>
    </lineage>
</organism>
<sequence>MGVLLIWTALMTAVSVRAITVHDNYPQLLVSPTQNPYGTQKGIQINYDDPQARELQPSGYYQFSKNENVGSTLNINPNFDHKVYFLSNKNNPQFINVKNSNDESVSPNVHSEFGAKTVLLKPHMNTEENEKLLSKNCIPGGTPENSDCLEDPATFPFKKVTYLSSPDIEPPSEKLQGFNTDGNVEAAQKPGSHIWQKYLSVSPKYTLSNFANKPSEINLKLNRAGQRNNFEYLYSPSMKQLLIKAHQLNTNQGLNYMTNGIITGEDTKPQPSEKYEVYHENLPDAYHGNDEETMYHSYHPEVKKKRKEIHYHQHKHLHEHDHDQKHKHNHQSGHHHGHGHEHQNQHAHSHSHMNDHWHNHQEKDEHYHESDHKHGHQGHHEHKHHGDHVHKHHNDHHHGHEAHHDHDEDHWNEHSHKHHSDHSHRHGHKHNSKHSHSHKQNHGHKHHHKHHGKY</sequence>
<comment type="caution">
    <text evidence="3">The sequence shown here is derived from an EMBL/GenBank/DDBJ whole genome shotgun (WGS) entry which is preliminary data.</text>
</comment>
<keyword evidence="2" id="KW-0732">Signal</keyword>
<gene>
    <name evidence="3" type="ORF">WA026_005295</name>
</gene>
<proteinExistence type="predicted"/>
<evidence type="ECO:0000313" key="4">
    <source>
        <dbReference type="Proteomes" id="UP001431783"/>
    </source>
</evidence>
<feature type="region of interest" description="Disordered" evidence="1">
    <location>
        <begin position="312"/>
        <end position="454"/>
    </location>
</feature>
<feature type="compositionally biased region" description="Basic residues" evidence="1">
    <location>
        <begin position="325"/>
        <end position="351"/>
    </location>
</feature>
<name>A0AAW1UWM0_9CUCU</name>
<keyword evidence="4" id="KW-1185">Reference proteome</keyword>
<feature type="compositionally biased region" description="Basic residues" evidence="1">
    <location>
        <begin position="415"/>
        <end position="454"/>
    </location>
</feature>
<protein>
    <submittedName>
        <fullName evidence="3">Uncharacterized protein</fullName>
    </submittedName>
</protein>